<accession>A0A0P7YDC3</accession>
<proteinExistence type="predicted"/>
<evidence type="ECO:0000313" key="4">
    <source>
        <dbReference type="Proteomes" id="UP000050416"/>
    </source>
</evidence>
<dbReference type="OrthoDB" id="5593857at2"/>
<dbReference type="Proteomes" id="UP000050416">
    <property type="component" value="Unassembled WGS sequence"/>
</dbReference>
<keyword evidence="2" id="KW-0472">Membrane</keyword>
<sequence>MTFRRPARVSQQGATLVELVMTIVIISIAIAGVVGAFALIIGRSAEPLNQTRAVALSQLYMDEILSKSFAHGSPVGGGAVDADDADCSNPGPDGETRRTFNDVDDYHNPTNAPPENSEQESLPGYNNFQVSISVACAGTEVGLSNHEAKRIDITVTDPSGNTYLFSAYRGNF</sequence>
<dbReference type="PATRIC" id="fig|1305731.5.peg.999"/>
<dbReference type="EMBL" id="LJZQ01000020">
    <property type="protein sequence ID" value="KPQ28016.1"/>
    <property type="molecule type" value="Genomic_DNA"/>
</dbReference>
<organism evidence="3 4">
    <name type="scientific">Marinobacter excellens HL-55</name>
    <dbReference type="NCBI Taxonomy" id="1305731"/>
    <lineage>
        <taxon>Bacteria</taxon>
        <taxon>Pseudomonadati</taxon>
        <taxon>Pseudomonadota</taxon>
        <taxon>Gammaproteobacteria</taxon>
        <taxon>Pseudomonadales</taxon>
        <taxon>Marinobacteraceae</taxon>
        <taxon>Marinobacter</taxon>
    </lineage>
</organism>
<reference evidence="3 4" key="1">
    <citation type="submission" date="2015-09" db="EMBL/GenBank/DDBJ databases">
        <title>Identification and resolution of microdiversity through metagenomic sequencing of parallel consortia.</title>
        <authorList>
            <person name="Nelson W.C."/>
            <person name="Romine M.F."/>
            <person name="Lindemann S.R."/>
        </authorList>
    </citation>
    <scope>NUCLEOTIDE SEQUENCE [LARGE SCALE GENOMIC DNA]</scope>
    <source>
        <strain evidence="3">HL-55</strain>
    </source>
</reference>
<gene>
    <name evidence="3" type="primary">mshD</name>
    <name evidence="3" type="ORF">HLUCCX14_12630</name>
</gene>
<feature type="region of interest" description="Disordered" evidence="1">
    <location>
        <begin position="80"/>
        <end position="123"/>
    </location>
</feature>
<evidence type="ECO:0000313" key="3">
    <source>
        <dbReference type="EMBL" id="KPQ28016.1"/>
    </source>
</evidence>
<feature type="transmembrane region" description="Helical" evidence="2">
    <location>
        <begin position="20"/>
        <end position="42"/>
    </location>
</feature>
<dbReference type="STRING" id="1305731.GCA_000934705_02375"/>
<dbReference type="InterPro" id="IPR012902">
    <property type="entry name" value="N_methyl_site"/>
</dbReference>
<name>A0A0P7YDC3_9GAMM</name>
<dbReference type="Pfam" id="PF07963">
    <property type="entry name" value="N_methyl"/>
    <property type="match status" value="1"/>
</dbReference>
<feature type="compositionally biased region" description="Polar residues" evidence="1">
    <location>
        <begin position="108"/>
        <end position="123"/>
    </location>
</feature>
<keyword evidence="2" id="KW-0812">Transmembrane</keyword>
<comment type="caution">
    <text evidence="3">The sequence shown here is derived from an EMBL/GenBank/DDBJ whole genome shotgun (WGS) entry which is preliminary data.</text>
</comment>
<evidence type="ECO:0000256" key="1">
    <source>
        <dbReference type="SAM" id="MobiDB-lite"/>
    </source>
</evidence>
<keyword evidence="2" id="KW-1133">Transmembrane helix</keyword>
<dbReference type="AlphaFoldDB" id="A0A0P7YDC3"/>
<evidence type="ECO:0000256" key="2">
    <source>
        <dbReference type="SAM" id="Phobius"/>
    </source>
</evidence>
<protein>
    <submittedName>
        <fullName evidence="3">MSHA pilin protein MshD</fullName>
    </submittedName>
</protein>
<feature type="compositionally biased region" description="Basic and acidic residues" evidence="1">
    <location>
        <begin position="94"/>
        <end position="107"/>
    </location>
</feature>